<comment type="caution">
    <text evidence="1">The sequence shown here is derived from an EMBL/GenBank/DDBJ whole genome shotgun (WGS) entry which is preliminary data.</text>
</comment>
<dbReference type="EMBL" id="CAJVQB010034845">
    <property type="protein sequence ID" value="CAG8821745.1"/>
    <property type="molecule type" value="Genomic_DNA"/>
</dbReference>
<protein>
    <submittedName>
        <fullName evidence="1">36804_t:CDS:1</fullName>
    </submittedName>
</protein>
<gene>
    <name evidence="1" type="ORF">GMARGA_LOCUS27907</name>
</gene>
<dbReference type="Proteomes" id="UP000789901">
    <property type="component" value="Unassembled WGS sequence"/>
</dbReference>
<name>A0ABN7W8F0_GIGMA</name>
<keyword evidence="2" id="KW-1185">Reference proteome</keyword>
<dbReference type="PANTHER" id="PTHR45786">
    <property type="entry name" value="DNA BINDING PROTEIN-LIKE"/>
    <property type="match status" value="1"/>
</dbReference>
<accession>A0ABN7W8F0</accession>
<evidence type="ECO:0000313" key="1">
    <source>
        <dbReference type="EMBL" id="CAG8821745.1"/>
    </source>
</evidence>
<reference evidence="1 2" key="1">
    <citation type="submission" date="2021-06" db="EMBL/GenBank/DDBJ databases">
        <authorList>
            <person name="Kallberg Y."/>
            <person name="Tangrot J."/>
            <person name="Rosling A."/>
        </authorList>
    </citation>
    <scope>NUCLEOTIDE SEQUENCE [LARGE SCALE GENOMIC DNA]</scope>
    <source>
        <strain evidence="1 2">120-4 pot B 10/14</strain>
    </source>
</reference>
<feature type="non-terminal residue" evidence="1">
    <location>
        <position position="193"/>
    </location>
</feature>
<organism evidence="1 2">
    <name type="scientific">Gigaspora margarita</name>
    <dbReference type="NCBI Taxonomy" id="4874"/>
    <lineage>
        <taxon>Eukaryota</taxon>
        <taxon>Fungi</taxon>
        <taxon>Fungi incertae sedis</taxon>
        <taxon>Mucoromycota</taxon>
        <taxon>Glomeromycotina</taxon>
        <taxon>Glomeromycetes</taxon>
        <taxon>Diversisporales</taxon>
        <taxon>Gigasporaceae</taxon>
        <taxon>Gigaspora</taxon>
    </lineage>
</organism>
<evidence type="ECO:0000313" key="2">
    <source>
        <dbReference type="Proteomes" id="UP000789901"/>
    </source>
</evidence>
<sequence length="193" mass="22082">MLPFRVLFSRTTKDVKLADIAQKQKAQQKQTSTNRPQRSYKIAVYFQETTLSIRHVLKSPHVCSYCDAKLLSGETKGFCCKKGKIKLASTESVVPLKDLYTRSNNVGKEFSNHGLDQRIYNAPTASQVAAIWIEGHDPVDFVKRDITVESKSQGLQYVSETSRCYNPMQYLLFFPLGDYGWHPKILQERSQKK</sequence>
<dbReference type="PANTHER" id="PTHR45786:SF74">
    <property type="entry name" value="ATP-DEPENDENT DNA HELICASE"/>
    <property type="match status" value="1"/>
</dbReference>
<proteinExistence type="predicted"/>